<feature type="domain" description="Carboxylesterase type B" evidence="4">
    <location>
        <begin position="64"/>
        <end position="559"/>
    </location>
</feature>
<dbReference type="InterPro" id="IPR002018">
    <property type="entry name" value="CarbesteraseB"/>
</dbReference>
<dbReference type="Pfam" id="PF00135">
    <property type="entry name" value="COesterase"/>
    <property type="match status" value="1"/>
</dbReference>
<evidence type="ECO:0000259" key="4">
    <source>
        <dbReference type="Pfam" id="PF00135"/>
    </source>
</evidence>
<name>A0ABP4PFV2_9ACTN</name>
<evidence type="ECO:0000313" key="6">
    <source>
        <dbReference type="Proteomes" id="UP001501705"/>
    </source>
</evidence>
<dbReference type="Proteomes" id="UP001501705">
    <property type="component" value="Unassembled WGS sequence"/>
</dbReference>
<gene>
    <name evidence="5" type="ORF">GCM10009804_40200</name>
</gene>
<evidence type="ECO:0000256" key="2">
    <source>
        <dbReference type="ARBA" id="ARBA00022801"/>
    </source>
</evidence>
<dbReference type="PROSITE" id="PS00122">
    <property type="entry name" value="CARBOXYLESTERASE_B_1"/>
    <property type="match status" value="1"/>
</dbReference>
<evidence type="ECO:0000313" key="5">
    <source>
        <dbReference type="EMBL" id="GAA1579573.1"/>
    </source>
</evidence>
<comment type="caution">
    <text evidence="5">The sequence shown here is derived from an EMBL/GenBank/DDBJ whole genome shotgun (WGS) entry which is preliminary data.</text>
</comment>
<evidence type="ECO:0000256" key="3">
    <source>
        <dbReference type="RuleBase" id="RU361235"/>
    </source>
</evidence>
<dbReference type="EMBL" id="BAAAPH010000012">
    <property type="protein sequence ID" value="GAA1579573.1"/>
    <property type="molecule type" value="Genomic_DNA"/>
</dbReference>
<dbReference type="InterPro" id="IPR050309">
    <property type="entry name" value="Type-B_Carboxylest/Lipase"/>
</dbReference>
<dbReference type="PANTHER" id="PTHR11559">
    <property type="entry name" value="CARBOXYLESTERASE"/>
    <property type="match status" value="1"/>
</dbReference>
<protein>
    <recommendedName>
        <fullName evidence="3">Carboxylic ester hydrolase</fullName>
        <ecNumber evidence="3">3.1.1.-</ecNumber>
    </recommendedName>
</protein>
<keyword evidence="2 3" id="KW-0378">Hydrolase</keyword>
<organism evidence="5 6">
    <name type="scientific">Kribbella hippodromi</name>
    <dbReference type="NCBI Taxonomy" id="434347"/>
    <lineage>
        <taxon>Bacteria</taxon>
        <taxon>Bacillati</taxon>
        <taxon>Actinomycetota</taxon>
        <taxon>Actinomycetes</taxon>
        <taxon>Propionibacteriales</taxon>
        <taxon>Kribbellaceae</taxon>
        <taxon>Kribbella</taxon>
    </lineage>
</organism>
<comment type="similarity">
    <text evidence="1 3">Belongs to the type-B carboxylesterase/lipase family.</text>
</comment>
<dbReference type="Gene3D" id="3.40.50.1820">
    <property type="entry name" value="alpha/beta hydrolase"/>
    <property type="match status" value="1"/>
</dbReference>
<reference evidence="6" key="1">
    <citation type="journal article" date="2019" name="Int. J. Syst. Evol. Microbiol.">
        <title>The Global Catalogue of Microorganisms (GCM) 10K type strain sequencing project: providing services to taxonomists for standard genome sequencing and annotation.</title>
        <authorList>
            <consortium name="The Broad Institute Genomics Platform"/>
            <consortium name="The Broad Institute Genome Sequencing Center for Infectious Disease"/>
            <person name="Wu L."/>
            <person name="Ma J."/>
        </authorList>
    </citation>
    <scope>NUCLEOTIDE SEQUENCE [LARGE SCALE GENOMIC DNA]</scope>
    <source>
        <strain evidence="6">JCM 15572</strain>
    </source>
</reference>
<accession>A0ABP4PFV2</accession>
<dbReference type="SUPFAM" id="SSF53474">
    <property type="entry name" value="alpha/beta-Hydrolases"/>
    <property type="match status" value="1"/>
</dbReference>
<keyword evidence="6" id="KW-1185">Reference proteome</keyword>
<dbReference type="InterPro" id="IPR029058">
    <property type="entry name" value="AB_hydrolase_fold"/>
</dbReference>
<sequence length="564" mass="60223">MLDMKLQNHHDGPRRRQRSGFSRRLGVLLTATVLAGAAAVGGGAAGAGAADAMTNSRKTETPADAVVSTDAGAVRGTLTADARLFQGIPYAAPPVGKLRWASPQRAASWRGIRDATKPGDRCAQAGGLIDQESTAEDCLYLNVTTPRVSGARKLPVMVWIHGNGFINGAGSLYGAQQLANSGQVVVVSPNYRLGIFGFLAHPALDHGGARHLSGNFGLEDQQAALRWVRRNAAAFGGDPGNVTIFGESAGGTSVCSHLVAPGSAGLFQKAIVQSAECTGRKWSPGPPTWFPLPRSEREQHGLEVAAELHCTDPRTAAACLRDKKPEELTKWSDNGLGSGPTVGGGVLPISPDRAFATGRYHQVPIIQGTTRDEHRLFTAAIETATGAVTTPASYREEMQTLFGPSDAARVLARYPVDKYRSAGEALSAVVTDWAWGCPVLDRDRALAAQTPLYAYEFADETAPWFSTLPKPNFPTGAFHGAELQYLFNDEQLPGPSTPAQQQLSATMIRYWTQFARTGNPNAPGLPRWQPFQNKGHVQSLAPTRITSADLAKEHQCAFWNTINS</sequence>
<dbReference type="EC" id="3.1.1.-" evidence="3"/>
<proteinExistence type="inferred from homology"/>
<evidence type="ECO:0000256" key="1">
    <source>
        <dbReference type="ARBA" id="ARBA00005964"/>
    </source>
</evidence>
<dbReference type="InterPro" id="IPR019826">
    <property type="entry name" value="Carboxylesterase_B_AS"/>
</dbReference>